<dbReference type="RefSeq" id="WP_165326930.1">
    <property type="nucleotide sequence ID" value="NZ_CP049109.1"/>
</dbReference>
<dbReference type="KEGG" id="spzr:G5C33_09110"/>
<keyword evidence="3" id="KW-1185">Reference proteome</keyword>
<name>A0A6G6Y4Z8_9SPHN</name>
<organism evidence="2 3">
    <name type="scientific">Stakelama tenebrarum</name>
    <dbReference type="NCBI Taxonomy" id="2711215"/>
    <lineage>
        <taxon>Bacteria</taxon>
        <taxon>Pseudomonadati</taxon>
        <taxon>Pseudomonadota</taxon>
        <taxon>Alphaproteobacteria</taxon>
        <taxon>Sphingomonadales</taxon>
        <taxon>Sphingomonadaceae</taxon>
        <taxon>Stakelama</taxon>
    </lineage>
</organism>
<accession>A0A6G6Y4Z8</accession>
<feature type="signal peptide" evidence="1">
    <location>
        <begin position="1"/>
        <end position="18"/>
    </location>
</feature>
<keyword evidence="1" id="KW-0732">Signal</keyword>
<proteinExistence type="predicted"/>
<evidence type="ECO:0000313" key="2">
    <source>
        <dbReference type="EMBL" id="QIG79921.1"/>
    </source>
</evidence>
<reference evidence="2 3" key="1">
    <citation type="submission" date="2020-02" db="EMBL/GenBank/DDBJ databases">
        <authorList>
            <person name="Zheng R.K."/>
            <person name="Sun C.M."/>
        </authorList>
    </citation>
    <scope>NUCLEOTIDE SEQUENCE [LARGE SCALE GENOMIC DNA]</scope>
    <source>
        <strain evidence="3">zrk23</strain>
    </source>
</reference>
<feature type="chain" id="PRO_5026232099" evidence="1">
    <location>
        <begin position="19"/>
        <end position="200"/>
    </location>
</feature>
<gene>
    <name evidence="2" type="ORF">G5C33_09110</name>
</gene>
<dbReference type="AlphaFoldDB" id="A0A6G6Y4Z8"/>
<protein>
    <submittedName>
        <fullName evidence="2">Uncharacterized protein</fullName>
    </submittedName>
</protein>
<evidence type="ECO:0000256" key="1">
    <source>
        <dbReference type="SAM" id="SignalP"/>
    </source>
</evidence>
<dbReference type="Proteomes" id="UP000501568">
    <property type="component" value="Chromosome"/>
</dbReference>
<dbReference type="EMBL" id="CP049109">
    <property type="protein sequence ID" value="QIG79921.1"/>
    <property type="molecule type" value="Genomic_DNA"/>
</dbReference>
<evidence type="ECO:0000313" key="3">
    <source>
        <dbReference type="Proteomes" id="UP000501568"/>
    </source>
</evidence>
<sequence>MLSLFAAALAFQATPLPADDAMAARKCAAAVPQLYQSDRLQGSVLIEYFLFQAADAEGTSGAAFLPRTVEMLNDLDRGSVTADDAERVLGACVERWPGAFSEAPVVLPDSAFDRDFLCLGSFILLSASAKALRNNGLLPPETPEYQTYLTRYAELLTPNRMETFGDGKGPVELAGEQLKASIDIGRLDQIAGACIARLED</sequence>